<reference evidence="1" key="2">
    <citation type="submission" date="2024-10" db="UniProtKB">
        <authorList>
            <consortium name="EnsemblProtists"/>
        </authorList>
    </citation>
    <scope>IDENTIFICATION</scope>
</reference>
<dbReference type="KEGG" id="ehx:EMIHUDRAFT_372046"/>
<dbReference type="PaxDb" id="2903-EOD08059"/>
<evidence type="ECO:0000313" key="2">
    <source>
        <dbReference type="Proteomes" id="UP000013827"/>
    </source>
</evidence>
<proteinExistence type="predicted"/>
<dbReference type="RefSeq" id="XP_005760488.1">
    <property type="nucleotide sequence ID" value="XM_005760431.1"/>
</dbReference>
<sequence length="127" mass="13532">MRRAEAAAGGRPPDEAVVGRHIGAVVDRWYREESPLLTAEREQQLRAGWEAALARLSLLASAAMPEGHLPLREAWELMLTCEERGELPADEFAADVGEFLGRAGAAAAPGAATLGLAQALAYLQEQA</sequence>
<dbReference type="Proteomes" id="UP000013827">
    <property type="component" value="Unassembled WGS sequence"/>
</dbReference>
<protein>
    <submittedName>
        <fullName evidence="1">Uncharacterized protein</fullName>
    </submittedName>
</protein>
<dbReference type="EnsemblProtists" id="EOD08059">
    <property type="protein sequence ID" value="EOD08059"/>
    <property type="gene ID" value="EMIHUDRAFT_372046"/>
</dbReference>
<accession>A0A0D3I9X4</accession>
<keyword evidence="2" id="KW-1185">Reference proteome</keyword>
<dbReference type="AlphaFoldDB" id="A0A0D3I9X4"/>
<dbReference type="HOGENOM" id="CLU_1985762_0_0_1"/>
<name>A0A0D3I9X4_EMIH1</name>
<organism evidence="1 2">
    <name type="scientific">Emiliania huxleyi (strain CCMP1516)</name>
    <dbReference type="NCBI Taxonomy" id="280463"/>
    <lineage>
        <taxon>Eukaryota</taxon>
        <taxon>Haptista</taxon>
        <taxon>Haptophyta</taxon>
        <taxon>Prymnesiophyceae</taxon>
        <taxon>Isochrysidales</taxon>
        <taxon>Noelaerhabdaceae</taxon>
        <taxon>Emiliania</taxon>
    </lineage>
</organism>
<evidence type="ECO:0000313" key="1">
    <source>
        <dbReference type="EnsemblProtists" id="EOD08059"/>
    </source>
</evidence>
<reference evidence="2" key="1">
    <citation type="journal article" date="2013" name="Nature">
        <title>Pan genome of the phytoplankton Emiliania underpins its global distribution.</title>
        <authorList>
            <person name="Read B.A."/>
            <person name="Kegel J."/>
            <person name="Klute M.J."/>
            <person name="Kuo A."/>
            <person name="Lefebvre S.C."/>
            <person name="Maumus F."/>
            <person name="Mayer C."/>
            <person name="Miller J."/>
            <person name="Monier A."/>
            <person name="Salamov A."/>
            <person name="Young J."/>
            <person name="Aguilar M."/>
            <person name="Claverie J.M."/>
            <person name="Frickenhaus S."/>
            <person name="Gonzalez K."/>
            <person name="Herman E.K."/>
            <person name="Lin Y.C."/>
            <person name="Napier J."/>
            <person name="Ogata H."/>
            <person name="Sarno A.F."/>
            <person name="Shmutz J."/>
            <person name="Schroeder D."/>
            <person name="de Vargas C."/>
            <person name="Verret F."/>
            <person name="von Dassow P."/>
            <person name="Valentin K."/>
            <person name="Van de Peer Y."/>
            <person name="Wheeler G."/>
            <person name="Dacks J.B."/>
            <person name="Delwiche C.F."/>
            <person name="Dyhrman S.T."/>
            <person name="Glockner G."/>
            <person name="John U."/>
            <person name="Richards T."/>
            <person name="Worden A.Z."/>
            <person name="Zhang X."/>
            <person name="Grigoriev I.V."/>
            <person name="Allen A.E."/>
            <person name="Bidle K."/>
            <person name="Borodovsky M."/>
            <person name="Bowler C."/>
            <person name="Brownlee C."/>
            <person name="Cock J.M."/>
            <person name="Elias M."/>
            <person name="Gladyshev V.N."/>
            <person name="Groth M."/>
            <person name="Guda C."/>
            <person name="Hadaegh A."/>
            <person name="Iglesias-Rodriguez M.D."/>
            <person name="Jenkins J."/>
            <person name="Jones B.M."/>
            <person name="Lawson T."/>
            <person name="Leese F."/>
            <person name="Lindquist E."/>
            <person name="Lobanov A."/>
            <person name="Lomsadze A."/>
            <person name="Malik S.B."/>
            <person name="Marsh M.E."/>
            <person name="Mackinder L."/>
            <person name="Mock T."/>
            <person name="Mueller-Roeber B."/>
            <person name="Pagarete A."/>
            <person name="Parker M."/>
            <person name="Probert I."/>
            <person name="Quesneville H."/>
            <person name="Raines C."/>
            <person name="Rensing S.A."/>
            <person name="Riano-Pachon D.M."/>
            <person name="Richier S."/>
            <person name="Rokitta S."/>
            <person name="Shiraiwa Y."/>
            <person name="Soanes D.M."/>
            <person name="van der Giezen M."/>
            <person name="Wahlund T.M."/>
            <person name="Williams B."/>
            <person name="Wilson W."/>
            <person name="Wolfe G."/>
            <person name="Wurch L.L."/>
        </authorList>
    </citation>
    <scope>NUCLEOTIDE SEQUENCE</scope>
</reference>
<dbReference type="GeneID" id="17254208"/>